<dbReference type="PANTHER" id="PTHR45436">
    <property type="entry name" value="SENSOR HISTIDINE KINASE YKOH"/>
    <property type="match status" value="1"/>
</dbReference>
<dbReference type="PROSITE" id="PS50885">
    <property type="entry name" value="HAMP"/>
    <property type="match status" value="1"/>
</dbReference>
<sequence>MNVQQKLSLLLTLPLAALVLTGVPFAVGRLDSAISATVTVDAARKAREVAELIEGLQQERLLALASLATPAVDRSAYAALSATSADLAQEAVEGGTPPVRRAVGQLGSLDAVRRQVLGGTAAPAEVQDAYHAGIVRLIDALGLTWLPRVDLAGLRQLSALDALLRANEEANRIGAAALVAVTDRRGAAQLAIEARSLRRIDVDRFRQQAEAPAVAMLDAVERGTNARRLDELSAGVGAGNGLPAPLTDVMAAVRSAAVQAGALQERVVHATLVRAQSRAGQARLSAATLIGLTVALLVGVVWMSFRVSRSVAVPLRHLTSAAKRVADLAGAELVRVADGDASHSHPPTLAMVRVRGNDEIGELAAAFNRVQTTAALLMEQQVASRRNVSVMFANIARRTRGLVARQLAFIDEFERNEQDERMLVKLYRLDHLTTRLRRSADSLLVVSGIREDEPICAHASLLEVVRSAVAEIEGYQAVRIAAVSDVTILPQLVADLRLLLAELLENATAFSPPGAPVEVYARVSGHCEITVVDHGIGMSDERLAEENRRLVERERLDIAPTSVLGLFVVGRIARRHGLRVHLRHSPGQGVSVEVRVPPELFTTAPRALSRPASPPSPTRPRSAAPRPPRVYDPGFDDTRELAQLADWAASERAGSFTWFAPHELEAPRGAVVTGTAVNGVVMDAEVMEEHEPAALPSEPAVPEQVAPERPAAPALTRGGLIRRQPGDHLPSFVMDEPRTEQPDRKRSTIPEQASTMRGELTRRVPGAHLDRSLRVDHASPRPAVHSTQTRDPVGERAELESFVAGVARATGAASDTRANN</sequence>
<evidence type="ECO:0000256" key="6">
    <source>
        <dbReference type="ARBA" id="ARBA00022692"/>
    </source>
</evidence>
<evidence type="ECO:0000256" key="5">
    <source>
        <dbReference type="ARBA" id="ARBA00022679"/>
    </source>
</evidence>
<protein>
    <recommendedName>
        <fullName evidence="3">histidine kinase</fullName>
        <ecNumber evidence="3">2.7.13.3</ecNumber>
    </recommendedName>
</protein>
<feature type="region of interest" description="Disordered" evidence="10">
    <location>
        <begin position="720"/>
        <end position="795"/>
    </location>
</feature>
<dbReference type="SMART" id="SM00304">
    <property type="entry name" value="HAMP"/>
    <property type="match status" value="1"/>
</dbReference>
<dbReference type="SMART" id="SM00387">
    <property type="entry name" value="HATPase_c"/>
    <property type="match status" value="1"/>
</dbReference>
<keyword evidence="14" id="KW-1185">Reference proteome</keyword>
<dbReference type="GO" id="GO:0000160">
    <property type="term" value="P:phosphorelay signal transduction system"/>
    <property type="evidence" value="ECO:0007669"/>
    <property type="project" value="UniProtKB-KW"/>
</dbReference>
<evidence type="ECO:0000256" key="1">
    <source>
        <dbReference type="ARBA" id="ARBA00000085"/>
    </source>
</evidence>
<dbReference type="SUPFAM" id="SSF55874">
    <property type="entry name" value="ATPase domain of HSP90 chaperone/DNA topoisomerase II/histidine kinase"/>
    <property type="match status" value="1"/>
</dbReference>
<dbReference type="AlphaFoldDB" id="A0A8J3LR40"/>
<feature type="domain" description="Histidine kinase" evidence="11">
    <location>
        <begin position="496"/>
        <end position="600"/>
    </location>
</feature>
<keyword evidence="9" id="KW-0902">Two-component regulatory system</keyword>
<dbReference type="InterPro" id="IPR013587">
    <property type="entry name" value="Nitrate/nitrite_sensing"/>
</dbReference>
<evidence type="ECO:0000256" key="10">
    <source>
        <dbReference type="SAM" id="MobiDB-lite"/>
    </source>
</evidence>
<evidence type="ECO:0000313" key="14">
    <source>
        <dbReference type="Proteomes" id="UP000653674"/>
    </source>
</evidence>
<dbReference type="PROSITE" id="PS50109">
    <property type="entry name" value="HIS_KIN"/>
    <property type="match status" value="1"/>
</dbReference>
<keyword evidence="5" id="KW-0808">Transferase</keyword>
<proteinExistence type="predicted"/>
<comment type="subcellular location">
    <subcellularLocation>
        <location evidence="2">Membrane</location>
    </subcellularLocation>
</comment>
<evidence type="ECO:0000259" key="12">
    <source>
        <dbReference type="PROSITE" id="PS50885"/>
    </source>
</evidence>
<name>A0A8J3LR40_9ACTN</name>
<keyword evidence="8" id="KW-1133">Transmembrane helix</keyword>
<organism evidence="13 14">
    <name type="scientific">Planosporangium flavigriseum</name>
    <dbReference type="NCBI Taxonomy" id="373681"/>
    <lineage>
        <taxon>Bacteria</taxon>
        <taxon>Bacillati</taxon>
        <taxon>Actinomycetota</taxon>
        <taxon>Actinomycetes</taxon>
        <taxon>Micromonosporales</taxon>
        <taxon>Micromonosporaceae</taxon>
        <taxon>Planosporangium</taxon>
    </lineage>
</organism>
<reference evidence="13" key="1">
    <citation type="submission" date="2021-01" db="EMBL/GenBank/DDBJ databases">
        <title>Whole genome shotgun sequence of Planosporangium flavigriseum NBRC 105377.</title>
        <authorList>
            <person name="Komaki H."/>
            <person name="Tamura T."/>
        </authorList>
    </citation>
    <scope>NUCLEOTIDE SEQUENCE</scope>
    <source>
        <strain evidence="13">NBRC 105377</strain>
    </source>
</reference>
<evidence type="ECO:0000256" key="8">
    <source>
        <dbReference type="ARBA" id="ARBA00022989"/>
    </source>
</evidence>
<feature type="compositionally biased region" description="Basic and acidic residues" evidence="10">
    <location>
        <begin position="735"/>
        <end position="748"/>
    </location>
</feature>
<evidence type="ECO:0000313" key="13">
    <source>
        <dbReference type="EMBL" id="GIG76049.1"/>
    </source>
</evidence>
<evidence type="ECO:0000256" key="4">
    <source>
        <dbReference type="ARBA" id="ARBA00022553"/>
    </source>
</evidence>
<dbReference type="GO" id="GO:0004673">
    <property type="term" value="F:protein histidine kinase activity"/>
    <property type="evidence" value="ECO:0007669"/>
    <property type="project" value="UniProtKB-EC"/>
</dbReference>
<keyword evidence="7 13" id="KW-0418">Kinase</keyword>
<dbReference type="EMBL" id="BONU01000043">
    <property type="protein sequence ID" value="GIG76049.1"/>
    <property type="molecule type" value="Genomic_DNA"/>
</dbReference>
<evidence type="ECO:0000259" key="11">
    <source>
        <dbReference type="PROSITE" id="PS50109"/>
    </source>
</evidence>
<keyword evidence="6" id="KW-0812">Transmembrane</keyword>
<feature type="region of interest" description="Disordered" evidence="10">
    <location>
        <begin position="602"/>
        <end position="635"/>
    </location>
</feature>
<dbReference type="InterPro" id="IPR003594">
    <property type="entry name" value="HATPase_dom"/>
</dbReference>
<dbReference type="Pfam" id="PF00672">
    <property type="entry name" value="HAMP"/>
    <property type="match status" value="1"/>
</dbReference>
<dbReference type="CDD" id="cd06225">
    <property type="entry name" value="HAMP"/>
    <property type="match status" value="1"/>
</dbReference>
<dbReference type="Pfam" id="PF02518">
    <property type="entry name" value="HATPase_c"/>
    <property type="match status" value="1"/>
</dbReference>
<dbReference type="InterPro" id="IPR003660">
    <property type="entry name" value="HAMP_dom"/>
</dbReference>
<comment type="caution">
    <text evidence="13">The sequence shown here is derived from an EMBL/GenBank/DDBJ whole genome shotgun (WGS) entry which is preliminary data.</text>
</comment>
<evidence type="ECO:0000256" key="7">
    <source>
        <dbReference type="ARBA" id="ARBA00022777"/>
    </source>
</evidence>
<accession>A0A8J3LR40</accession>
<evidence type="ECO:0000256" key="2">
    <source>
        <dbReference type="ARBA" id="ARBA00004370"/>
    </source>
</evidence>
<dbReference type="Gene3D" id="6.10.340.10">
    <property type="match status" value="1"/>
</dbReference>
<dbReference type="Pfam" id="PF08376">
    <property type="entry name" value="NIT"/>
    <property type="match status" value="1"/>
</dbReference>
<dbReference type="InterPro" id="IPR005467">
    <property type="entry name" value="His_kinase_dom"/>
</dbReference>
<keyword evidence="8" id="KW-0472">Membrane</keyword>
<feature type="domain" description="HAMP" evidence="12">
    <location>
        <begin position="309"/>
        <end position="379"/>
    </location>
</feature>
<dbReference type="GO" id="GO:0005886">
    <property type="term" value="C:plasma membrane"/>
    <property type="evidence" value="ECO:0007669"/>
    <property type="project" value="TreeGrafter"/>
</dbReference>
<evidence type="ECO:0000256" key="9">
    <source>
        <dbReference type="ARBA" id="ARBA00023012"/>
    </source>
</evidence>
<dbReference type="InterPro" id="IPR036890">
    <property type="entry name" value="HATPase_C_sf"/>
</dbReference>
<gene>
    <name evidence="13" type="ORF">Pfl04_44530</name>
</gene>
<dbReference type="EC" id="2.7.13.3" evidence="3"/>
<dbReference type="Gene3D" id="3.30.565.10">
    <property type="entry name" value="Histidine kinase-like ATPase, C-terminal domain"/>
    <property type="match status" value="1"/>
</dbReference>
<dbReference type="Proteomes" id="UP000653674">
    <property type="component" value="Unassembled WGS sequence"/>
</dbReference>
<dbReference type="InterPro" id="IPR050428">
    <property type="entry name" value="TCS_sensor_his_kinase"/>
</dbReference>
<comment type="catalytic activity">
    <reaction evidence="1">
        <text>ATP + protein L-histidine = ADP + protein N-phospho-L-histidine.</text>
        <dbReference type="EC" id="2.7.13.3"/>
    </reaction>
</comment>
<feature type="compositionally biased region" description="Basic and acidic residues" evidence="10">
    <location>
        <begin position="768"/>
        <end position="779"/>
    </location>
</feature>
<evidence type="ECO:0000256" key="3">
    <source>
        <dbReference type="ARBA" id="ARBA00012438"/>
    </source>
</evidence>
<dbReference type="PANTHER" id="PTHR45436:SF5">
    <property type="entry name" value="SENSOR HISTIDINE KINASE TRCS"/>
    <property type="match status" value="1"/>
</dbReference>
<keyword evidence="4" id="KW-0597">Phosphoprotein</keyword>